<evidence type="ECO:0000313" key="1">
    <source>
        <dbReference type="EMBL" id="KAF5193700.1"/>
    </source>
</evidence>
<accession>A0A7J6WAR6</accession>
<dbReference type="AlphaFoldDB" id="A0A7J6WAR6"/>
<keyword evidence="2" id="KW-1185">Reference proteome</keyword>
<dbReference type="Proteomes" id="UP000554482">
    <property type="component" value="Unassembled WGS sequence"/>
</dbReference>
<comment type="caution">
    <text evidence="1">The sequence shown here is derived from an EMBL/GenBank/DDBJ whole genome shotgun (WGS) entry which is preliminary data.</text>
</comment>
<name>A0A7J6WAR6_THATH</name>
<proteinExistence type="predicted"/>
<gene>
    <name evidence="1" type="ORF">FRX31_016714</name>
</gene>
<evidence type="ECO:0000313" key="2">
    <source>
        <dbReference type="Proteomes" id="UP000554482"/>
    </source>
</evidence>
<protein>
    <submittedName>
        <fullName evidence="1">Uncharacterized protein</fullName>
    </submittedName>
</protein>
<dbReference type="EMBL" id="JABWDY010019742">
    <property type="protein sequence ID" value="KAF5193700.1"/>
    <property type="molecule type" value="Genomic_DNA"/>
</dbReference>
<organism evidence="1 2">
    <name type="scientific">Thalictrum thalictroides</name>
    <name type="common">Rue-anemone</name>
    <name type="synonym">Anemone thalictroides</name>
    <dbReference type="NCBI Taxonomy" id="46969"/>
    <lineage>
        <taxon>Eukaryota</taxon>
        <taxon>Viridiplantae</taxon>
        <taxon>Streptophyta</taxon>
        <taxon>Embryophyta</taxon>
        <taxon>Tracheophyta</taxon>
        <taxon>Spermatophyta</taxon>
        <taxon>Magnoliopsida</taxon>
        <taxon>Ranunculales</taxon>
        <taxon>Ranunculaceae</taxon>
        <taxon>Thalictroideae</taxon>
        <taxon>Thalictrum</taxon>
    </lineage>
</organism>
<sequence length="86" mass="9649">MRWSGAYICNLRNKAIFKEQSGSGEDQMHGEALVCKEEQEEWKGSSLLTNQEVADWQLLLSCFYGLHGIKVCCSSEAESADHLPIL</sequence>
<reference evidence="1 2" key="1">
    <citation type="submission" date="2020-06" db="EMBL/GenBank/DDBJ databases">
        <title>Transcriptomic and genomic resources for Thalictrum thalictroides and T. hernandezii: Facilitating candidate gene discovery in an emerging model plant lineage.</title>
        <authorList>
            <person name="Arias T."/>
            <person name="Riano-Pachon D.M."/>
            <person name="Di Stilio V.S."/>
        </authorList>
    </citation>
    <scope>NUCLEOTIDE SEQUENCE [LARGE SCALE GENOMIC DNA]</scope>
    <source>
        <strain evidence="2">cv. WT478/WT964</strain>
        <tissue evidence="1">Leaves</tissue>
    </source>
</reference>